<evidence type="ECO:0000256" key="1">
    <source>
        <dbReference type="ARBA" id="ARBA00007265"/>
    </source>
</evidence>
<protein>
    <recommendedName>
        <fullName evidence="5">Poly A polymerase head domain-containing protein</fullName>
    </recommendedName>
</protein>
<comment type="caution">
    <text evidence="6">The sequence shown here is derived from an EMBL/GenBank/DDBJ whole genome shotgun (WGS) entry which is preliminary data.</text>
</comment>
<reference evidence="6" key="1">
    <citation type="submission" date="2019-12" db="EMBL/GenBank/DDBJ databases">
        <title>Genome sequencing and annotation of Brassica cretica.</title>
        <authorList>
            <person name="Studholme D.J."/>
            <person name="Sarris P.F."/>
        </authorList>
    </citation>
    <scope>NUCLEOTIDE SEQUENCE</scope>
    <source>
        <strain evidence="6">PFS-102/07</strain>
        <tissue evidence="6">Leaf</tissue>
    </source>
</reference>
<dbReference type="InterPro" id="IPR043519">
    <property type="entry name" value="NT_sf"/>
</dbReference>
<sequence length="528" mass="59472">MLGLIKRRGNAFFRSQTLAAIYSKLQRSNCTLAEGVMEKCSVIEEDINSVDTSKWKKVRAIDCGIRNSMVPESSLNVLRLLRRQGFDAYLVGGCVRDLILHRPPKDYDVITTANLKQIRRLFHRAQKLFSNMDKLVSCKQPADSRLWIALLAFHIALVRNPQEAIVLHAFASLLYHRNWREALRFARENENSVAGYVPEVSKKSSRKRSNEDLAEAVSEFASLLRDTQYVLTDMDSLHEALYHFPSFKRSGLVFVSKNKGKQLADLFTGMSDVESYKSGKHGFSIDYCSLGKGVTCEVGFVLGKIILDTIIEQPTPVEKKQSAIDQIVPSACMEEKKAELAISKEDNKGLGQVHDSKASSVFKANQKILKRMRENSEHKNEQESEFCPDSTLSGQAKNQDQSVVQKPKRLRRHKEALVPEALKQKTSKRSKSYEQETVESLSGPLVSDPPKQKTSKNRLKETQKVECGDISTKEIQDAKLGFVSDKSMSDLLKVLVKPSQQASSKEESNSLPSSEKTKKPRKLSSLFR</sequence>
<evidence type="ECO:0000259" key="5">
    <source>
        <dbReference type="Pfam" id="PF01743"/>
    </source>
</evidence>
<dbReference type="GO" id="GO:0001680">
    <property type="term" value="P:tRNA 3'-terminal CCA addition"/>
    <property type="evidence" value="ECO:0007669"/>
    <property type="project" value="UniProtKB-ARBA"/>
</dbReference>
<dbReference type="InterPro" id="IPR002646">
    <property type="entry name" value="PolA_pol_head_dom"/>
</dbReference>
<dbReference type="AlphaFoldDB" id="A0A8S9LZL4"/>
<comment type="similarity">
    <text evidence="1 3">Belongs to the tRNA nucleotidyltransferase/poly(A) polymerase family.</text>
</comment>
<evidence type="ECO:0000256" key="3">
    <source>
        <dbReference type="RuleBase" id="RU003953"/>
    </source>
</evidence>
<dbReference type="PANTHER" id="PTHR43051:SF1">
    <property type="entry name" value="POLYNUCLEOTIDE ADENYLYLTRANSFERASE FAMILY PROTEIN"/>
    <property type="match status" value="1"/>
</dbReference>
<dbReference type="Gene3D" id="3.30.460.10">
    <property type="entry name" value="Beta Polymerase, domain 2"/>
    <property type="match status" value="1"/>
</dbReference>
<proteinExistence type="inferred from homology"/>
<accession>A0A8S9LZL4</accession>
<feature type="region of interest" description="Disordered" evidence="4">
    <location>
        <begin position="494"/>
        <end position="528"/>
    </location>
</feature>
<dbReference type="PANTHER" id="PTHR43051">
    <property type="entry name" value="POLYNUCLEOTIDE ADENYLYLTRANSFERASE FAMILY PROTEIN"/>
    <property type="match status" value="1"/>
</dbReference>
<feature type="compositionally biased region" description="Polar residues" evidence="4">
    <location>
        <begin position="390"/>
        <end position="404"/>
    </location>
</feature>
<dbReference type="Pfam" id="PF01743">
    <property type="entry name" value="PolyA_pol"/>
    <property type="match status" value="1"/>
</dbReference>
<feature type="domain" description="Poly A polymerase head" evidence="5">
    <location>
        <begin position="88"/>
        <end position="128"/>
    </location>
</feature>
<dbReference type="EMBL" id="QGKY02000089">
    <property type="protein sequence ID" value="KAF2612875.1"/>
    <property type="molecule type" value="Genomic_DNA"/>
</dbReference>
<evidence type="ECO:0000256" key="2">
    <source>
        <dbReference type="ARBA" id="ARBA00022679"/>
    </source>
</evidence>
<evidence type="ECO:0000256" key="4">
    <source>
        <dbReference type="SAM" id="MobiDB-lite"/>
    </source>
</evidence>
<dbReference type="GO" id="GO:0003723">
    <property type="term" value="F:RNA binding"/>
    <property type="evidence" value="ECO:0007669"/>
    <property type="project" value="UniProtKB-KW"/>
</dbReference>
<keyword evidence="3" id="KW-0694">RNA-binding</keyword>
<dbReference type="InterPro" id="IPR052191">
    <property type="entry name" value="tRNA_ntf/polyA_polymerase_I"/>
</dbReference>
<dbReference type="GO" id="GO:0016779">
    <property type="term" value="F:nucleotidyltransferase activity"/>
    <property type="evidence" value="ECO:0007669"/>
    <property type="project" value="InterPro"/>
</dbReference>
<gene>
    <name evidence="6" type="ORF">F2Q70_00010640</name>
</gene>
<feature type="compositionally biased region" description="Basic and acidic residues" evidence="4">
    <location>
        <begin position="373"/>
        <end position="382"/>
    </location>
</feature>
<dbReference type="SUPFAM" id="SSF81301">
    <property type="entry name" value="Nucleotidyltransferase"/>
    <property type="match status" value="1"/>
</dbReference>
<name>A0A8S9LZL4_BRACR</name>
<keyword evidence="2 3" id="KW-0808">Transferase</keyword>
<evidence type="ECO:0000313" key="6">
    <source>
        <dbReference type="EMBL" id="KAF2612875.1"/>
    </source>
</evidence>
<feature type="region of interest" description="Disordered" evidence="4">
    <location>
        <begin position="373"/>
        <end position="463"/>
    </location>
</feature>
<organism evidence="6">
    <name type="scientific">Brassica cretica</name>
    <name type="common">Mustard</name>
    <dbReference type="NCBI Taxonomy" id="69181"/>
    <lineage>
        <taxon>Eukaryota</taxon>
        <taxon>Viridiplantae</taxon>
        <taxon>Streptophyta</taxon>
        <taxon>Embryophyta</taxon>
        <taxon>Tracheophyta</taxon>
        <taxon>Spermatophyta</taxon>
        <taxon>Magnoliopsida</taxon>
        <taxon>eudicotyledons</taxon>
        <taxon>Gunneridae</taxon>
        <taxon>Pentapetalae</taxon>
        <taxon>rosids</taxon>
        <taxon>malvids</taxon>
        <taxon>Brassicales</taxon>
        <taxon>Brassicaceae</taxon>
        <taxon>Brassiceae</taxon>
        <taxon>Brassica</taxon>
    </lineage>
</organism>